<organism evidence="10 11">
    <name type="scientific">Piscibacillus salipiscarius</name>
    <dbReference type="NCBI Taxonomy" id="299480"/>
    <lineage>
        <taxon>Bacteria</taxon>
        <taxon>Bacillati</taxon>
        <taxon>Bacillota</taxon>
        <taxon>Bacilli</taxon>
        <taxon>Bacillales</taxon>
        <taxon>Bacillaceae</taxon>
        <taxon>Piscibacillus</taxon>
    </lineage>
</organism>
<dbReference type="PROSITE" id="PS00156">
    <property type="entry name" value="OMPDECASE"/>
    <property type="match status" value="1"/>
</dbReference>
<feature type="binding site" evidence="7">
    <location>
        <position position="210"/>
    </location>
    <ligand>
        <name>substrate</name>
    </ligand>
</feature>
<dbReference type="SMART" id="SM00934">
    <property type="entry name" value="OMPdecase"/>
    <property type="match status" value="1"/>
</dbReference>
<dbReference type="InterPro" id="IPR014732">
    <property type="entry name" value="OMPdecase"/>
</dbReference>
<dbReference type="EMBL" id="JBHUMZ010000016">
    <property type="protein sequence ID" value="MFD2638210.1"/>
    <property type="molecule type" value="Genomic_DNA"/>
</dbReference>
<sequence>MKSSIYIALDFHTKKEALDFLDVHQLNEAPVKVGMQLFYREGPLLIQELKKRGHSIFLDLKLHDIPNTVYHAMKSLAHLDVDIVNIHASGGLDMMKAAKKGLEKGSATKIPLLLAVTQLTSTDDLMLSNELLIKEPMEQVVLSYAELAKRAGVNGVVCSVAESKFIKQLCGTEFVTVTPGIRLKHDHADDQKRIATPSQARFSDHLVMGRSITQSKNPKAAYKRALKEWNHEYSETTN</sequence>
<dbReference type="RefSeq" id="WP_377327843.1">
    <property type="nucleotide sequence ID" value="NZ_JBHUMZ010000016.1"/>
</dbReference>
<dbReference type="InterPro" id="IPR018089">
    <property type="entry name" value="OMPdecase_AS"/>
</dbReference>
<comment type="function">
    <text evidence="1 7">Catalyzes the decarboxylation of orotidine 5'-monophosphate (OMP) to uridine 5'-monophosphate (UMP).</text>
</comment>
<dbReference type="InterPro" id="IPR013785">
    <property type="entry name" value="Aldolase_TIM"/>
</dbReference>
<dbReference type="InterPro" id="IPR001754">
    <property type="entry name" value="OMPdeCOase_dom"/>
</dbReference>
<dbReference type="PANTHER" id="PTHR32119:SF2">
    <property type="entry name" value="OROTIDINE 5'-PHOSPHATE DECARBOXYLASE"/>
    <property type="match status" value="1"/>
</dbReference>
<comment type="pathway">
    <text evidence="2 7 8">Pyrimidine metabolism; UMP biosynthesis via de novo pathway; UMP from orotate: step 2/2.</text>
</comment>
<comment type="catalytic activity">
    <reaction evidence="6 7 8">
        <text>orotidine 5'-phosphate + H(+) = UMP + CO2</text>
        <dbReference type="Rhea" id="RHEA:11596"/>
        <dbReference type="ChEBI" id="CHEBI:15378"/>
        <dbReference type="ChEBI" id="CHEBI:16526"/>
        <dbReference type="ChEBI" id="CHEBI:57538"/>
        <dbReference type="ChEBI" id="CHEBI:57865"/>
        <dbReference type="EC" id="4.1.1.23"/>
    </reaction>
</comment>
<keyword evidence="11" id="KW-1185">Reference proteome</keyword>
<dbReference type="HAMAP" id="MF_01200_B">
    <property type="entry name" value="OMPdecase_type1_B"/>
    <property type="match status" value="1"/>
</dbReference>
<comment type="caution">
    <text evidence="10">The sequence shown here is derived from an EMBL/GenBank/DDBJ whole genome shotgun (WGS) entry which is preliminary data.</text>
</comment>
<dbReference type="CDD" id="cd04725">
    <property type="entry name" value="OMP_decarboxylase_like"/>
    <property type="match status" value="1"/>
</dbReference>
<evidence type="ECO:0000256" key="5">
    <source>
        <dbReference type="ARBA" id="ARBA00023239"/>
    </source>
</evidence>
<dbReference type="Gene3D" id="3.20.20.70">
    <property type="entry name" value="Aldolase class I"/>
    <property type="match status" value="1"/>
</dbReference>
<evidence type="ECO:0000256" key="6">
    <source>
        <dbReference type="ARBA" id="ARBA00049157"/>
    </source>
</evidence>
<dbReference type="EC" id="4.1.1.23" evidence="7"/>
<feature type="binding site" evidence="7">
    <location>
        <position position="120"/>
    </location>
    <ligand>
        <name>substrate</name>
    </ligand>
</feature>
<feature type="domain" description="Orotidine 5'-phosphate decarboxylase" evidence="9">
    <location>
        <begin position="4"/>
        <end position="225"/>
    </location>
</feature>
<dbReference type="InterPro" id="IPR011060">
    <property type="entry name" value="RibuloseP-bd_barrel"/>
</dbReference>
<evidence type="ECO:0000256" key="2">
    <source>
        <dbReference type="ARBA" id="ARBA00004861"/>
    </source>
</evidence>
<evidence type="ECO:0000259" key="9">
    <source>
        <dbReference type="SMART" id="SM00934"/>
    </source>
</evidence>
<dbReference type="GO" id="GO:0004590">
    <property type="term" value="F:orotidine-5'-phosphate decarboxylase activity"/>
    <property type="evidence" value="ECO:0007669"/>
    <property type="project" value="UniProtKB-EC"/>
</dbReference>
<evidence type="ECO:0000256" key="3">
    <source>
        <dbReference type="ARBA" id="ARBA00022793"/>
    </source>
</evidence>
<feature type="binding site" evidence="7">
    <location>
        <position position="191"/>
    </location>
    <ligand>
        <name>substrate</name>
    </ligand>
</feature>
<dbReference type="PANTHER" id="PTHR32119">
    <property type="entry name" value="OROTIDINE 5'-PHOSPHATE DECARBOXYLASE"/>
    <property type="match status" value="1"/>
</dbReference>
<dbReference type="NCBIfam" id="TIGR01740">
    <property type="entry name" value="pyrF"/>
    <property type="match status" value="1"/>
</dbReference>
<feature type="active site" description="Proton donor" evidence="7">
    <location>
        <position position="61"/>
    </location>
</feature>
<dbReference type="NCBIfam" id="NF001273">
    <property type="entry name" value="PRK00230.1"/>
    <property type="match status" value="1"/>
</dbReference>
<gene>
    <name evidence="7 10" type="primary">pyrF</name>
    <name evidence="10" type="ORF">ACFSW4_04995</name>
</gene>
<keyword evidence="4 7" id="KW-0665">Pyrimidine biosynthesis</keyword>
<feature type="binding site" evidence="7">
    <location>
        <position position="32"/>
    </location>
    <ligand>
        <name>substrate</name>
    </ligand>
</feature>
<dbReference type="Pfam" id="PF00215">
    <property type="entry name" value="OMPdecase"/>
    <property type="match status" value="1"/>
</dbReference>
<reference evidence="11" key="1">
    <citation type="journal article" date="2019" name="Int. J. Syst. Evol. Microbiol.">
        <title>The Global Catalogue of Microorganisms (GCM) 10K type strain sequencing project: providing services to taxonomists for standard genome sequencing and annotation.</title>
        <authorList>
            <consortium name="The Broad Institute Genomics Platform"/>
            <consortium name="The Broad Institute Genome Sequencing Center for Infectious Disease"/>
            <person name="Wu L."/>
            <person name="Ma J."/>
        </authorList>
    </citation>
    <scope>NUCLEOTIDE SEQUENCE [LARGE SCALE GENOMIC DNA]</scope>
    <source>
        <strain evidence="11">TISTR 1571</strain>
    </source>
</reference>
<evidence type="ECO:0000256" key="1">
    <source>
        <dbReference type="ARBA" id="ARBA00002356"/>
    </source>
</evidence>
<evidence type="ECO:0000256" key="4">
    <source>
        <dbReference type="ARBA" id="ARBA00022975"/>
    </source>
</evidence>
<evidence type="ECO:0000313" key="11">
    <source>
        <dbReference type="Proteomes" id="UP001597452"/>
    </source>
</evidence>
<feature type="binding site" evidence="7">
    <location>
        <begin position="59"/>
        <end position="68"/>
    </location>
    <ligand>
        <name>substrate</name>
    </ligand>
</feature>
<feature type="binding site" evidence="7">
    <location>
        <position position="209"/>
    </location>
    <ligand>
        <name>substrate</name>
    </ligand>
</feature>
<comment type="subunit">
    <text evidence="7">Homodimer.</text>
</comment>
<keyword evidence="3 7" id="KW-0210">Decarboxylase</keyword>
<dbReference type="Proteomes" id="UP001597452">
    <property type="component" value="Unassembled WGS sequence"/>
</dbReference>
<name>A0ABW5Q8G0_9BACI</name>
<feature type="binding site" evidence="7">
    <location>
        <position position="10"/>
    </location>
    <ligand>
        <name>substrate</name>
    </ligand>
</feature>
<evidence type="ECO:0000313" key="10">
    <source>
        <dbReference type="EMBL" id="MFD2638210.1"/>
    </source>
</evidence>
<evidence type="ECO:0000256" key="7">
    <source>
        <dbReference type="HAMAP-Rule" id="MF_01200"/>
    </source>
</evidence>
<proteinExistence type="inferred from homology"/>
<protein>
    <recommendedName>
        <fullName evidence="7">Orotidine 5'-phosphate decarboxylase</fullName>
        <ecNumber evidence="7">4.1.1.23</ecNumber>
    </recommendedName>
    <alternativeName>
        <fullName evidence="7">OMP decarboxylase</fullName>
        <shortName evidence="7">OMPDCase</shortName>
        <shortName evidence="7">OMPdecase</shortName>
    </alternativeName>
</protein>
<dbReference type="SUPFAM" id="SSF51366">
    <property type="entry name" value="Ribulose-phoshate binding barrel"/>
    <property type="match status" value="1"/>
</dbReference>
<accession>A0ABW5Q8G0</accession>
<comment type="similarity">
    <text evidence="7">Belongs to the OMP decarboxylase family. Type 1 subfamily.</text>
</comment>
<keyword evidence="5 7" id="KW-0456">Lyase</keyword>
<dbReference type="InterPro" id="IPR047596">
    <property type="entry name" value="OMPdecase_bac"/>
</dbReference>
<evidence type="ECO:0000256" key="8">
    <source>
        <dbReference type="RuleBase" id="RU000512"/>
    </source>
</evidence>
<feature type="binding site" evidence="7">
    <location>
        <position position="182"/>
    </location>
    <ligand>
        <name>substrate</name>
    </ligand>
</feature>